<keyword evidence="4" id="KW-1185">Reference proteome</keyword>
<dbReference type="PANTHER" id="PTHR31993:SF4">
    <property type="entry name" value="UBA-LIKE DOMAIN-CONTAINING PROTEIN"/>
    <property type="match status" value="1"/>
</dbReference>
<feature type="domain" description="UBA-like" evidence="2">
    <location>
        <begin position="4"/>
        <end position="47"/>
    </location>
</feature>
<dbReference type="Pfam" id="PF22566">
    <property type="entry name" value="UBA_8"/>
    <property type="match status" value="1"/>
</dbReference>
<dbReference type="AlphaFoldDB" id="A0A8C4QBH1"/>
<name>A0A8C4QBH1_EPTBU</name>
<evidence type="ECO:0000313" key="4">
    <source>
        <dbReference type="Proteomes" id="UP000694388"/>
    </source>
</evidence>
<proteinExistence type="inferred from homology"/>
<evidence type="ECO:0000313" key="3">
    <source>
        <dbReference type="Ensembl" id="ENSEBUP00000012441.1"/>
    </source>
</evidence>
<dbReference type="GeneTree" id="ENSGT00390000008825"/>
<protein>
    <recommendedName>
        <fullName evidence="2">UBA-like domain-containing protein</fullName>
    </recommendedName>
</protein>
<dbReference type="InterPro" id="IPR039310">
    <property type="entry name" value="UBALD1/2"/>
</dbReference>
<dbReference type="Gene3D" id="1.10.8.10">
    <property type="entry name" value="DNA helicase RuvA subunit, C-terminal domain"/>
    <property type="match status" value="1"/>
</dbReference>
<dbReference type="InterPro" id="IPR054109">
    <property type="entry name" value="UBA_8"/>
</dbReference>
<evidence type="ECO:0000259" key="2">
    <source>
        <dbReference type="Pfam" id="PF22566"/>
    </source>
</evidence>
<reference evidence="3" key="2">
    <citation type="submission" date="2025-09" db="UniProtKB">
        <authorList>
            <consortium name="Ensembl"/>
        </authorList>
    </citation>
    <scope>IDENTIFICATION</scope>
</reference>
<dbReference type="Ensembl" id="ENSEBUT00000013017.1">
    <property type="protein sequence ID" value="ENSEBUP00000012441.1"/>
    <property type="gene ID" value="ENSEBUG00000007911.1"/>
</dbReference>
<dbReference type="PANTHER" id="PTHR31993">
    <property type="entry name" value="UBA-LIKE DOMAIN-CONTAINING PROTEIN 2"/>
    <property type="match status" value="1"/>
</dbReference>
<comment type="similarity">
    <text evidence="1">Belongs to the UBALD family.</text>
</comment>
<dbReference type="InterPro" id="IPR009060">
    <property type="entry name" value="UBA-like_sf"/>
</dbReference>
<organism evidence="3 4">
    <name type="scientific">Eptatretus burgeri</name>
    <name type="common">Inshore hagfish</name>
    <dbReference type="NCBI Taxonomy" id="7764"/>
    <lineage>
        <taxon>Eukaryota</taxon>
        <taxon>Metazoa</taxon>
        <taxon>Chordata</taxon>
        <taxon>Craniata</taxon>
        <taxon>Vertebrata</taxon>
        <taxon>Cyclostomata</taxon>
        <taxon>Myxini</taxon>
        <taxon>Myxiniformes</taxon>
        <taxon>Myxinidae</taxon>
        <taxon>Eptatretinae</taxon>
        <taxon>Eptatretus</taxon>
    </lineage>
</organism>
<evidence type="ECO:0000256" key="1">
    <source>
        <dbReference type="ARBA" id="ARBA00006090"/>
    </source>
</evidence>
<accession>A0A8C4QBH1</accession>
<dbReference type="SUPFAM" id="SSF46934">
    <property type="entry name" value="UBA-like"/>
    <property type="match status" value="1"/>
</dbReference>
<sequence length="155" mass="16466">KSLKRQLLVNQFVLTAGCGTDTALHLLHSAHWQFETALSTFFQEANVQAAANPTHMMCTPTNTPATPPNFPDAMAMFARLKASDSQAGSPSSVAMATSPPGVFGQPWLPSPPTAPAGAPNAHLPTPHPHTHTHVLSHCCVTTFEDSPVPSLIFCF</sequence>
<reference evidence="3" key="1">
    <citation type="submission" date="2025-08" db="UniProtKB">
        <authorList>
            <consortium name="Ensembl"/>
        </authorList>
    </citation>
    <scope>IDENTIFICATION</scope>
</reference>
<dbReference type="Proteomes" id="UP000694388">
    <property type="component" value="Unplaced"/>
</dbReference>